<dbReference type="SUPFAM" id="SSF56784">
    <property type="entry name" value="HAD-like"/>
    <property type="match status" value="1"/>
</dbReference>
<comment type="pathway">
    <text evidence="2">Organic acid metabolism; glycolate biosynthesis; glycolate from 2-phosphoglycolate: step 1/1.</text>
</comment>
<gene>
    <name evidence="5" type="ORF">HMPREF0654_05360</name>
</gene>
<dbReference type="GO" id="GO:0006281">
    <property type="term" value="P:DNA repair"/>
    <property type="evidence" value="ECO:0007669"/>
    <property type="project" value="TreeGrafter"/>
</dbReference>
<dbReference type="InterPro" id="IPR023198">
    <property type="entry name" value="PGP-like_dom2"/>
</dbReference>
<organism evidence="5 6">
    <name type="scientific">Prevotella disiens DNF00882</name>
    <dbReference type="NCBI Taxonomy" id="1401075"/>
    <lineage>
        <taxon>Bacteria</taxon>
        <taxon>Pseudomonadati</taxon>
        <taxon>Bacteroidota</taxon>
        <taxon>Bacteroidia</taxon>
        <taxon>Bacteroidales</taxon>
        <taxon>Prevotellaceae</taxon>
        <taxon>Prevotella</taxon>
    </lineage>
</organism>
<proteinExistence type="inferred from homology"/>
<evidence type="ECO:0000313" key="6">
    <source>
        <dbReference type="Proteomes" id="UP000029538"/>
    </source>
</evidence>
<evidence type="ECO:0000256" key="1">
    <source>
        <dbReference type="ARBA" id="ARBA00000830"/>
    </source>
</evidence>
<comment type="similarity">
    <text evidence="3">Belongs to the HAD-like hydrolase superfamily. CbbY/CbbZ/Gph/YieH family.</text>
</comment>
<dbReference type="Proteomes" id="UP000029538">
    <property type="component" value="Unassembled WGS sequence"/>
</dbReference>
<dbReference type="InterPro" id="IPR036412">
    <property type="entry name" value="HAD-like_sf"/>
</dbReference>
<dbReference type="EC" id="3.1.3.18" evidence="4"/>
<dbReference type="RefSeq" id="WP_036883128.1">
    <property type="nucleotide sequence ID" value="NZ_JRNR01000046.1"/>
</dbReference>
<dbReference type="Gene3D" id="3.40.50.1000">
    <property type="entry name" value="HAD superfamily/HAD-like"/>
    <property type="match status" value="1"/>
</dbReference>
<evidence type="ECO:0000313" key="5">
    <source>
        <dbReference type="EMBL" id="KGF49384.1"/>
    </source>
</evidence>
<dbReference type="Pfam" id="PF13419">
    <property type="entry name" value="HAD_2"/>
    <property type="match status" value="1"/>
</dbReference>
<comment type="catalytic activity">
    <reaction evidence="1">
        <text>2-phosphoglycolate + H2O = glycolate + phosphate</text>
        <dbReference type="Rhea" id="RHEA:14369"/>
        <dbReference type="ChEBI" id="CHEBI:15377"/>
        <dbReference type="ChEBI" id="CHEBI:29805"/>
        <dbReference type="ChEBI" id="CHEBI:43474"/>
        <dbReference type="ChEBI" id="CHEBI:58033"/>
        <dbReference type="EC" id="3.1.3.18"/>
    </reaction>
</comment>
<evidence type="ECO:0000256" key="2">
    <source>
        <dbReference type="ARBA" id="ARBA00004818"/>
    </source>
</evidence>
<comment type="caution">
    <text evidence="5">The sequence shown here is derived from an EMBL/GenBank/DDBJ whole genome shotgun (WGS) entry which is preliminary data.</text>
</comment>
<dbReference type="InterPro" id="IPR006439">
    <property type="entry name" value="HAD-SF_hydro_IA"/>
</dbReference>
<protein>
    <recommendedName>
        <fullName evidence="4">phosphoglycolate phosphatase</fullName>
        <ecNumber evidence="4">3.1.3.18</ecNumber>
    </recommendedName>
</protein>
<dbReference type="GO" id="GO:0005829">
    <property type="term" value="C:cytosol"/>
    <property type="evidence" value="ECO:0007669"/>
    <property type="project" value="TreeGrafter"/>
</dbReference>
<dbReference type="AlphaFoldDB" id="A0A096CVU2"/>
<dbReference type="InterPro" id="IPR041492">
    <property type="entry name" value="HAD_2"/>
</dbReference>
<dbReference type="InterPro" id="IPR023214">
    <property type="entry name" value="HAD_sf"/>
</dbReference>
<dbReference type="NCBIfam" id="TIGR01509">
    <property type="entry name" value="HAD-SF-IA-v3"/>
    <property type="match status" value="1"/>
</dbReference>
<dbReference type="PANTHER" id="PTHR43434:SF1">
    <property type="entry name" value="PHOSPHOGLYCOLATE PHOSPHATASE"/>
    <property type="match status" value="1"/>
</dbReference>
<dbReference type="EMBL" id="JRNR01000046">
    <property type="protein sequence ID" value="KGF49384.1"/>
    <property type="molecule type" value="Genomic_DNA"/>
</dbReference>
<sequence>MKKIMIFDFDGTLGDSELLITNTMLETIEKMGLPQRSRRECAATIGLPLAECFSSIIPMTDEKAEECADVYSEIFHRNNIPGAVPPFPNVIETLRTLHEKGVILTLASSRHHHSLAAFVDEMQLNDCISYMLGANDVTFPKPNGEPVTKTLERFSIAPADALVIGDTKFDILMGRNAGVETCGVTYGNGTKEELIAAGADCLIDGIQELLHLPHP</sequence>
<reference evidence="5 6" key="1">
    <citation type="submission" date="2014-07" db="EMBL/GenBank/DDBJ databases">
        <authorList>
            <person name="McCorrison J."/>
            <person name="Sanka R."/>
            <person name="Torralba M."/>
            <person name="Gillis M."/>
            <person name="Haft D.H."/>
            <person name="Methe B."/>
            <person name="Sutton G."/>
            <person name="Nelson K.E."/>
        </authorList>
    </citation>
    <scope>NUCLEOTIDE SEQUENCE [LARGE SCALE GENOMIC DNA]</scope>
    <source>
        <strain evidence="5 6">DNF00882</strain>
    </source>
</reference>
<dbReference type="InterPro" id="IPR050155">
    <property type="entry name" value="HAD-like_hydrolase_sf"/>
</dbReference>
<dbReference type="PANTHER" id="PTHR43434">
    <property type="entry name" value="PHOSPHOGLYCOLATE PHOSPHATASE"/>
    <property type="match status" value="1"/>
</dbReference>
<name>A0A096CVU2_9BACT</name>
<accession>A0A096CVU2</accession>
<dbReference type="GO" id="GO:0008967">
    <property type="term" value="F:phosphoglycolate phosphatase activity"/>
    <property type="evidence" value="ECO:0007669"/>
    <property type="project" value="UniProtKB-EC"/>
</dbReference>
<dbReference type="SFLD" id="SFLDG01135">
    <property type="entry name" value="C1.5.6:_HAD__Beta-PGM__Phospha"/>
    <property type="match status" value="1"/>
</dbReference>
<dbReference type="Gene3D" id="1.10.150.240">
    <property type="entry name" value="Putative phosphatase, domain 2"/>
    <property type="match status" value="1"/>
</dbReference>
<evidence type="ECO:0000256" key="4">
    <source>
        <dbReference type="ARBA" id="ARBA00013078"/>
    </source>
</evidence>
<evidence type="ECO:0000256" key="3">
    <source>
        <dbReference type="ARBA" id="ARBA00006171"/>
    </source>
</evidence>
<dbReference type="SFLD" id="SFLDS00003">
    <property type="entry name" value="Haloacid_Dehalogenase"/>
    <property type="match status" value="1"/>
</dbReference>
<dbReference type="SFLD" id="SFLDG01129">
    <property type="entry name" value="C1.5:_HAD__Beta-PGM__Phosphata"/>
    <property type="match status" value="1"/>
</dbReference>